<name>A0A0B4CUL3_9CAUL</name>
<feature type="transmembrane region" description="Helical" evidence="12">
    <location>
        <begin position="460"/>
        <end position="481"/>
    </location>
</feature>
<evidence type="ECO:0000259" key="13">
    <source>
        <dbReference type="Pfam" id="PF13632"/>
    </source>
</evidence>
<comment type="pathway">
    <text evidence="2">Glycan metabolism; osmoregulated periplasmic glucan (OPG) biosynthesis.</text>
</comment>
<dbReference type="NCBIfam" id="NF003958">
    <property type="entry name" value="PRK05454.2-1"/>
    <property type="match status" value="1"/>
</dbReference>
<evidence type="ECO:0000256" key="8">
    <source>
        <dbReference type="ARBA" id="ARBA00022679"/>
    </source>
</evidence>
<dbReference type="InterPro" id="IPR001173">
    <property type="entry name" value="Glyco_trans_2-like"/>
</dbReference>
<accession>A0A0B4CUL3</accession>
<evidence type="ECO:0000256" key="9">
    <source>
        <dbReference type="ARBA" id="ARBA00022692"/>
    </source>
</evidence>
<dbReference type="Pfam" id="PF13632">
    <property type="entry name" value="Glyco_trans_2_3"/>
    <property type="match status" value="1"/>
</dbReference>
<sequence>MNKLAIRPVEQAEIETTIHGAQTPSWSWLPDEAPLAMPVQSLSAPDAVADVTPATSPRTVARRRLALLAGTIVLTCLSAITPFYLYARKGWDGTEILAFSLFMVLITAISCWFVSGLMGLFVMLRGKDQADLAFSPHPPMPRTRTALLMPLYNEDARSSFARLSQIDSCLARLGASSAFDIFVLSDSTKEDAAAAERSVFQAFRLAANSKAFYRRRTDNAERKAGNLAEWVRRFGGAYENMIVLDADSTMAGETLLRMVDAMERNPGVGLIQTAPVIIKARTIFARVSQYSVRLYGRVAAAGLAYWTGSESSYWGHNAIIRTRAFAACCGLPHLKGRKPFGGHIMSHDVVEAALMRRAGWAVHVTASLDGSWEETPPSITDFIRRDHRWFQGNLQHLGLITAKGLSPMSRLQLLMGCMAYLSSPLWLASLMVGLFIQMFYPVDWTSFFYILNPQFTPFMLASFLSGVLLIGPKFMGAALVLSRPAELRAFGGRRAIAKGMAAEIALSAILAPILMVANTKAFIQIVSGHDTGWSTQQREADGLAWSDAFRAMRWQMIAGLGFLIPLAVRPDLATWFAPIVLPLLLAAPITVWTSRVRSGDKLAAKGYLVTPAQDGVSVSPAVLHTPRSPLRAVAGGVLAPVAAPAMVPARAPER</sequence>
<evidence type="ECO:0000256" key="4">
    <source>
        <dbReference type="ARBA" id="ARBA00020585"/>
    </source>
</evidence>
<evidence type="ECO:0000256" key="2">
    <source>
        <dbReference type="ARBA" id="ARBA00005001"/>
    </source>
</evidence>
<dbReference type="PANTHER" id="PTHR43867">
    <property type="entry name" value="CELLULOSE SYNTHASE CATALYTIC SUBUNIT A [UDP-FORMING]"/>
    <property type="match status" value="1"/>
</dbReference>
<keyword evidence="6" id="KW-0997">Cell inner membrane</keyword>
<feature type="transmembrane region" description="Helical" evidence="12">
    <location>
        <begin position="502"/>
        <end position="523"/>
    </location>
</feature>
<keyword evidence="7" id="KW-0328">Glycosyltransferase</keyword>
<dbReference type="Proteomes" id="UP000031166">
    <property type="component" value="Unassembled WGS sequence"/>
</dbReference>
<evidence type="ECO:0000256" key="3">
    <source>
        <dbReference type="ARBA" id="ARBA00009337"/>
    </source>
</evidence>
<comment type="subcellular location">
    <subcellularLocation>
        <location evidence="1">Cell inner membrane</location>
        <topology evidence="1">Multi-pass membrane protein</topology>
    </subcellularLocation>
</comment>
<dbReference type="Gene3D" id="3.90.550.10">
    <property type="entry name" value="Spore Coat Polysaccharide Biosynthesis Protein SpsA, Chain A"/>
    <property type="match status" value="1"/>
</dbReference>
<evidence type="ECO:0000313" key="15">
    <source>
        <dbReference type="Proteomes" id="UP000031166"/>
    </source>
</evidence>
<dbReference type="SUPFAM" id="SSF53448">
    <property type="entry name" value="Nucleotide-diphospho-sugar transferases"/>
    <property type="match status" value="1"/>
</dbReference>
<dbReference type="AlphaFoldDB" id="A0A0B4CUL3"/>
<dbReference type="RefSeq" id="WP_039248152.1">
    <property type="nucleotide sequence ID" value="NZ_JWSY01000030.1"/>
</dbReference>
<evidence type="ECO:0000313" key="14">
    <source>
        <dbReference type="EMBL" id="KIC55775.1"/>
    </source>
</evidence>
<dbReference type="InterPro" id="IPR029044">
    <property type="entry name" value="Nucleotide-diphossugar_trans"/>
</dbReference>
<comment type="caution">
    <text evidence="14">The sequence shown here is derived from an EMBL/GenBank/DDBJ whole genome shotgun (WGS) entry which is preliminary data.</text>
</comment>
<feature type="domain" description="Glycosyltransferase 2-like" evidence="13">
    <location>
        <begin position="242"/>
        <end position="451"/>
    </location>
</feature>
<organism evidence="14 15">
    <name type="scientific">Brevundimonas nasdae</name>
    <dbReference type="NCBI Taxonomy" id="172043"/>
    <lineage>
        <taxon>Bacteria</taxon>
        <taxon>Pseudomonadati</taxon>
        <taxon>Pseudomonadota</taxon>
        <taxon>Alphaproteobacteria</taxon>
        <taxon>Caulobacterales</taxon>
        <taxon>Caulobacteraceae</taxon>
        <taxon>Brevundimonas</taxon>
    </lineage>
</organism>
<evidence type="ECO:0000256" key="11">
    <source>
        <dbReference type="ARBA" id="ARBA00023136"/>
    </source>
</evidence>
<dbReference type="PANTHER" id="PTHR43867:SF5">
    <property type="entry name" value="GLUCANS BIOSYNTHESIS GLUCOSYLTRANSFERASE H"/>
    <property type="match status" value="1"/>
</dbReference>
<dbReference type="STRING" id="172043.RM53_15090"/>
<feature type="transmembrane region" description="Helical" evidence="12">
    <location>
        <begin position="97"/>
        <end position="124"/>
    </location>
</feature>
<dbReference type="InterPro" id="IPR050321">
    <property type="entry name" value="Glycosyltr_2/OpgH_subfam"/>
</dbReference>
<dbReference type="NCBIfam" id="NF003962">
    <property type="entry name" value="PRK05454.2-5"/>
    <property type="match status" value="1"/>
</dbReference>
<evidence type="ECO:0000256" key="5">
    <source>
        <dbReference type="ARBA" id="ARBA00022475"/>
    </source>
</evidence>
<protein>
    <recommendedName>
        <fullName evidence="4">Glucans biosynthesis glucosyltransferase H</fullName>
    </recommendedName>
</protein>
<dbReference type="EMBL" id="JWSY01000030">
    <property type="protein sequence ID" value="KIC55775.1"/>
    <property type="molecule type" value="Genomic_DNA"/>
</dbReference>
<feature type="transmembrane region" description="Helical" evidence="12">
    <location>
        <begin position="413"/>
        <end position="440"/>
    </location>
</feature>
<proteinExistence type="inferred from homology"/>
<dbReference type="GO" id="GO:0016758">
    <property type="term" value="F:hexosyltransferase activity"/>
    <property type="evidence" value="ECO:0007669"/>
    <property type="project" value="TreeGrafter"/>
</dbReference>
<keyword evidence="8 14" id="KW-0808">Transferase</keyword>
<comment type="similarity">
    <text evidence="3">Belongs to the glycosyltransferase 2 family. OpgH subfamily.</text>
</comment>
<reference evidence="14 15" key="1">
    <citation type="submission" date="2014-12" db="EMBL/GenBank/DDBJ databases">
        <title>Genome sequencing of Brevundimonas nasdae TPW30.</title>
        <authorList>
            <person name="Tan P.W."/>
            <person name="Chan K.-G."/>
        </authorList>
    </citation>
    <scope>NUCLEOTIDE SEQUENCE [LARGE SCALE GENOMIC DNA]</scope>
    <source>
        <strain evidence="14 15">TPW30</strain>
    </source>
</reference>
<feature type="transmembrane region" description="Helical" evidence="12">
    <location>
        <begin position="65"/>
        <end position="85"/>
    </location>
</feature>
<evidence type="ECO:0000256" key="12">
    <source>
        <dbReference type="SAM" id="Phobius"/>
    </source>
</evidence>
<keyword evidence="5" id="KW-1003">Cell membrane</keyword>
<evidence type="ECO:0000256" key="10">
    <source>
        <dbReference type="ARBA" id="ARBA00022989"/>
    </source>
</evidence>
<gene>
    <name evidence="14" type="ORF">RM53_15090</name>
</gene>
<keyword evidence="10 12" id="KW-1133">Transmembrane helix</keyword>
<evidence type="ECO:0000256" key="7">
    <source>
        <dbReference type="ARBA" id="ARBA00022676"/>
    </source>
</evidence>
<dbReference type="GO" id="GO:0005886">
    <property type="term" value="C:plasma membrane"/>
    <property type="evidence" value="ECO:0007669"/>
    <property type="project" value="UniProtKB-SubCell"/>
</dbReference>
<keyword evidence="11 12" id="KW-0472">Membrane</keyword>
<keyword evidence="9 12" id="KW-0812">Transmembrane</keyword>
<evidence type="ECO:0000256" key="6">
    <source>
        <dbReference type="ARBA" id="ARBA00022519"/>
    </source>
</evidence>
<evidence type="ECO:0000256" key="1">
    <source>
        <dbReference type="ARBA" id="ARBA00004429"/>
    </source>
</evidence>
<feature type="transmembrane region" description="Helical" evidence="12">
    <location>
        <begin position="572"/>
        <end position="592"/>
    </location>
</feature>